<protein>
    <submittedName>
        <fullName evidence="1">Uncharacterized protein</fullName>
    </submittedName>
</protein>
<dbReference type="Proteomes" id="UP000277928">
    <property type="component" value="Unassembled WGS sequence"/>
</dbReference>
<keyword evidence="2" id="KW-1185">Reference proteome</keyword>
<proteinExistence type="predicted"/>
<accession>A0A3P7JQX7</accession>
<sequence length="110" mass="12664">HLYRYESVIMYKLIKHKISRFLLHRRLQHMKCTLQEESSRNMQELSMLNTKTGATDNSARVSADIDAAIAELSAREERMDEKIDAEMQMLEAAPSEINLGILNAQIKSKN</sequence>
<reference evidence="1 2" key="1">
    <citation type="submission" date="2018-08" db="EMBL/GenBank/DDBJ databases">
        <authorList>
            <person name="Laetsch R D."/>
            <person name="Stevens L."/>
            <person name="Kumar S."/>
            <person name="Blaxter L. M."/>
        </authorList>
    </citation>
    <scope>NUCLEOTIDE SEQUENCE [LARGE SCALE GENOMIC DNA]</scope>
</reference>
<dbReference type="OrthoDB" id="297496at2759"/>
<dbReference type="AlphaFoldDB" id="A0A3P7JQX7"/>
<organism evidence="1 2">
    <name type="scientific">Litomosoides sigmodontis</name>
    <name type="common">Filarial nematode worm</name>
    <dbReference type="NCBI Taxonomy" id="42156"/>
    <lineage>
        <taxon>Eukaryota</taxon>
        <taxon>Metazoa</taxon>
        <taxon>Ecdysozoa</taxon>
        <taxon>Nematoda</taxon>
        <taxon>Chromadorea</taxon>
        <taxon>Rhabditida</taxon>
        <taxon>Spirurina</taxon>
        <taxon>Spiruromorpha</taxon>
        <taxon>Filarioidea</taxon>
        <taxon>Onchocercidae</taxon>
        <taxon>Litomosoides</taxon>
    </lineage>
</organism>
<evidence type="ECO:0000313" key="2">
    <source>
        <dbReference type="Proteomes" id="UP000277928"/>
    </source>
</evidence>
<feature type="non-terminal residue" evidence="1">
    <location>
        <position position="1"/>
    </location>
</feature>
<dbReference type="EMBL" id="UYRX01002802">
    <property type="protein sequence ID" value="VDM93543.1"/>
    <property type="molecule type" value="Genomic_DNA"/>
</dbReference>
<gene>
    <name evidence="1" type="ORF">NLS_LOCUS10198</name>
</gene>
<dbReference type="STRING" id="42156.A0A3P7JQX7"/>
<evidence type="ECO:0000313" key="1">
    <source>
        <dbReference type="EMBL" id="VDM93543.1"/>
    </source>
</evidence>
<name>A0A3P7JQX7_LITSI</name>